<proteinExistence type="predicted"/>
<dbReference type="OrthoDB" id="129043at2"/>
<keyword evidence="1" id="KW-0677">Repeat</keyword>
<dbReference type="PANTHER" id="PTHR45586:SF1">
    <property type="entry name" value="LIPOPOLYSACCHARIDE ASSEMBLY PROTEIN B"/>
    <property type="match status" value="1"/>
</dbReference>
<dbReference type="STRING" id="377629.TERTU_2635"/>
<feature type="repeat" description="TPR" evidence="3">
    <location>
        <begin position="157"/>
        <end position="190"/>
    </location>
</feature>
<evidence type="ECO:0000313" key="5">
    <source>
        <dbReference type="Proteomes" id="UP000009080"/>
    </source>
</evidence>
<dbReference type="InterPro" id="IPR013360">
    <property type="entry name" value="Pilus_4_PilW"/>
</dbReference>
<gene>
    <name evidence="4" type="primary">pilF</name>
    <name evidence="4" type="ordered locus">TERTU_2635</name>
</gene>
<dbReference type="InterPro" id="IPR019734">
    <property type="entry name" value="TPR_rpt"/>
</dbReference>
<dbReference type="AlphaFoldDB" id="C5BLW1"/>
<dbReference type="PROSITE" id="PS50293">
    <property type="entry name" value="TPR_REGION"/>
    <property type="match status" value="1"/>
</dbReference>
<protein>
    <submittedName>
        <fullName evidence="4">Type IV pilus biogenesis/stability protein PilW</fullName>
    </submittedName>
</protein>
<dbReference type="SMART" id="SM00028">
    <property type="entry name" value="TPR"/>
    <property type="match status" value="3"/>
</dbReference>
<evidence type="ECO:0000313" key="4">
    <source>
        <dbReference type="EMBL" id="ACR12073.1"/>
    </source>
</evidence>
<dbReference type="Pfam" id="PF13432">
    <property type="entry name" value="TPR_16"/>
    <property type="match status" value="2"/>
</dbReference>
<name>C5BLW1_TERTT</name>
<dbReference type="NCBIfam" id="TIGR02521">
    <property type="entry name" value="type_IV_pilW"/>
    <property type="match status" value="1"/>
</dbReference>
<keyword evidence="5" id="KW-1185">Reference proteome</keyword>
<dbReference type="KEGG" id="ttu:TERTU_2635"/>
<dbReference type="SUPFAM" id="SSF48452">
    <property type="entry name" value="TPR-like"/>
    <property type="match status" value="1"/>
</dbReference>
<dbReference type="Proteomes" id="UP000009080">
    <property type="component" value="Chromosome"/>
</dbReference>
<dbReference type="EMBL" id="CP001614">
    <property type="protein sequence ID" value="ACR12073.1"/>
    <property type="molecule type" value="Genomic_DNA"/>
</dbReference>
<dbReference type="PROSITE" id="PS50005">
    <property type="entry name" value="TPR"/>
    <property type="match status" value="2"/>
</dbReference>
<dbReference type="InterPro" id="IPR011990">
    <property type="entry name" value="TPR-like_helical_dom_sf"/>
</dbReference>
<reference evidence="4 5" key="1">
    <citation type="journal article" date="2009" name="PLoS ONE">
        <title>The complete genome of Teredinibacter turnerae T7901: an intracellular endosymbiont of marine wood-boring bivalves (shipworms).</title>
        <authorList>
            <person name="Yang J.C."/>
            <person name="Madupu R."/>
            <person name="Durkin A.S."/>
            <person name="Ekborg N.A."/>
            <person name="Pedamallu C.S."/>
            <person name="Hostetler J.B."/>
            <person name="Radune D."/>
            <person name="Toms B.S."/>
            <person name="Henrissat B."/>
            <person name="Coutinho P.M."/>
            <person name="Schwarz S."/>
            <person name="Field L."/>
            <person name="Trindade-Silva A.E."/>
            <person name="Soares C.A.G."/>
            <person name="Elshahawi S."/>
            <person name="Hanora A."/>
            <person name="Schmidt E.W."/>
            <person name="Haygood M.G."/>
            <person name="Posfai J."/>
            <person name="Benner J."/>
            <person name="Madinger C."/>
            <person name="Nove J."/>
            <person name="Anton B."/>
            <person name="Chaudhary K."/>
            <person name="Foster J."/>
            <person name="Holman A."/>
            <person name="Kumar S."/>
            <person name="Lessard P.A."/>
            <person name="Luyten Y.A."/>
            <person name="Slatko B."/>
            <person name="Wood N."/>
            <person name="Wu B."/>
            <person name="Teplitski M."/>
            <person name="Mougous J.D."/>
            <person name="Ward N."/>
            <person name="Eisen J.A."/>
            <person name="Badger J.H."/>
            <person name="Distel D.L."/>
        </authorList>
    </citation>
    <scope>NUCLEOTIDE SEQUENCE [LARGE SCALE GENOMIC DNA]</scope>
    <source>
        <strain evidence="5">ATCC 39867 / T7901</strain>
    </source>
</reference>
<dbReference type="eggNOG" id="COG3063">
    <property type="taxonomic scope" value="Bacteria"/>
</dbReference>
<dbReference type="RefSeq" id="WP_015818185.1">
    <property type="nucleotide sequence ID" value="NC_012997.1"/>
</dbReference>
<evidence type="ECO:0000256" key="2">
    <source>
        <dbReference type="ARBA" id="ARBA00022803"/>
    </source>
</evidence>
<accession>C5BLW1</accession>
<sequence length="270" mass="30658">MPGNSLFVSRVSQPVLTLVKRVTYVVLILCLGGCVTTMENPERRVNKQQAVEANVKLGMSYLQQNNREGAQRSFTKALEMDPKSAEGYLGLAMIHQLNGEAEEADKKFNKALRSRVDFSLASIQFSYARFLVEQKRYEEAYTYFEAASSDFNYPRRTDALVNVGRMALLLGNKERAEGAFAHALNLDPRQAEAALELADMAFASRDYTKAARFLAQFDSSARQNPRSLWLGIRLERIFGNKDKEASYVLALKNLYPYSKEYLEYKRLMGQ</sequence>
<evidence type="ECO:0000256" key="3">
    <source>
        <dbReference type="PROSITE-ProRule" id="PRU00339"/>
    </source>
</evidence>
<feature type="repeat" description="TPR" evidence="3">
    <location>
        <begin position="51"/>
        <end position="84"/>
    </location>
</feature>
<dbReference type="HOGENOM" id="CLU_003728_7_1_6"/>
<dbReference type="InterPro" id="IPR051012">
    <property type="entry name" value="CellSynth/LPSAsmb/PSIAsmb"/>
</dbReference>
<organism evidence="4 5">
    <name type="scientific">Teredinibacter turnerae (strain ATCC 39867 / T7901)</name>
    <dbReference type="NCBI Taxonomy" id="377629"/>
    <lineage>
        <taxon>Bacteria</taxon>
        <taxon>Pseudomonadati</taxon>
        <taxon>Pseudomonadota</taxon>
        <taxon>Gammaproteobacteria</taxon>
        <taxon>Cellvibrionales</taxon>
        <taxon>Cellvibrionaceae</taxon>
        <taxon>Teredinibacter</taxon>
    </lineage>
</organism>
<keyword evidence="2 3" id="KW-0802">TPR repeat</keyword>
<dbReference type="PANTHER" id="PTHR45586">
    <property type="entry name" value="TPR REPEAT-CONTAINING PROTEIN PA4667"/>
    <property type="match status" value="1"/>
</dbReference>
<dbReference type="Gene3D" id="1.25.40.10">
    <property type="entry name" value="Tetratricopeptide repeat domain"/>
    <property type="match status" value="1"/>
</dbReference>
<evidence type="ECO:0000256" key="1">
    <source>
        <dbReference type="ARBA" id="ARBA00022737"/>
    </source>
</evidence>